<dbReference type="RefSeq" id="XP_009546854.1">
    <property type="nucleotide sequence ID" value="XM_009548559.1"/>
</dbReference>
<evidence type="ECO:0000313" key="1">
    <source>
        <dbReference type="EMBL" id="ETW82327.1"/>
    </source>
</evidence>
<reference evidence="1 2" key="1">
    <citation type="journal article" date="2012" name="New Phytol.">
        <title>Insight into trade-off between wood decay and parasitism from the genome of a fungal forest pathogen.</title>
        <authorList>
            <person name="Olson A."/>
            <person name="Aerts A."/>
            <person name="Asiegbu F."/>
            <person name="Belbahri L."/>
            <person name="Bouzid O."/>
            <person name="Broberg A."/>
            <person name="Canback B."/>
            <person name="Coutinho P.M."/>
            <person name="Cullen D."/>
            <person name="Dalman K."/>
            <person name="Deflorio G."/>
            <person name="van Diepen L.T."/>
            <person name="Dunand C."/>
            <person name="Duplessis S."/>
            <person name="Durling M."/>
            <person name="Gonthier P."/>
            <person name="Grimwood J."/>
            <person name="Fossdal C.G."/>
            <person name="Hansson D."/>
            <person name="Henrissat B."/>
            <person name="Hietala A."/>
            <person name="Himmelstrand K."/>
            <person name="Hoffmeister D."/>
            <person name="Hogberg N."/>
            <person name="James T.Y."/>
            <person name="Karlsson M."/>
            <person name="Kohler A."/>
            <person name="Kues U."/>
            <person name="Lee Y.H."/>
            <person name="Lin Y.C."/>
            <person name="Lind M."/>
            <person name="Lindquist E."/>
            <person name="Lombard V."/>
            <person name="Lucas S."/>
            <person name="Lunden K."/>
            <person name="Morin E."/>
            <person name="Murat C."/>
            <person name="Park J."/>
            <person name="Raffaello T."/>
            <person name="Rouze P."/>
            <person name="Salamov A."/>
            <person name="Schmutz J."/>
            <person name="Solheim H."/>
            <person name="Stahlberg J."/>
            <person name="Velez H."/>
            <person name="de Vries R.P."/>
            <person name="Wiebenga A."/>
            <person name="Woodward S."/>
            <person name="Yakovlev I."/>
            <person name="Garbelotto M."/>
            <person name="Martin F."/>
            <person name="Grigoriev I.V."/>
            <person name="Stenlid J."/>
        </authorList>
    </citation>
    <scope>NUCLEOTIDE SEQUENCE [LARGE SCALE GENOMIC DNA]</scope>
    <source>
        <strain evidence="1 2">TC 32-1</strain>
    </source>
</reference>
<organism evidence="1 2">
    <name type="scientific">Heterobasidion irregulare (strain TC 32-1)</name>
    <dbReference type="NCBI Taxonomy" id="747525"/>
    <lineage>
        <taxon>Eukaryota</taxon>
        <taxon>Fungi</taxon>
        <taxon>Dikarya</taxon>
        <taxon>Basidiomycota</taxon>
        <taxon>Agaricomycotina</taxon>
        <taxon>Agaricomycetes</taxon>
        <taxon>Russulales</taxon>
        <taxon>Bondarzewiaceae</taxon>
        <taxon>Heterobasidion</taxon>
        <taxon>Heterobasidion annosum species complex</taxon>
    </lineage>
</organism>
<dbReference type="InParanoid" id="W4K926"/>
<dbReference type="AlphaFoldDB" id="W4K926"/>
<proteinExistence type="predicted"/>
<keyword evidence="2" id="KW-1185">Reference proteome</keyword>
<gene>
    <name evidence="1" type="ORF">HETIRDRAFT_141576</name>
</gene>
<name>W4K926_HETIT</name>
<dbReference type="EMBL" id="KI925458">
    <property type="protein sequence ID" value="ETW82327.1"/>
    <property type="molecule type" value="Genomic_DNA"/>
</dbReference>
<dbReference type="GeneID" id="20667010"/>
<dbReference type="Proteomes" id="UP000030671">
    <property type="component" value="Unassembled WGS sequence"/>
</dbReference>
<dbReference type="KEGG" id="hir:HETIRDRAFT_141576"/>
<sequence length="76" mass="8316">MNPATSSPSRASLVVQGSPCACEKELVSFRRVSVVLNTAQFNLTSRCLISSASCFASWRCSGRELRSYNGEHSQKM</sequence>
<evidence type="ECO:0000313" key="2">
    <source>
        <dbReference type="Proteomes" id="UP000030671"/>
    </source>
</evidence>
<dbReference type="HOGENOM" id="CLU_2654789_0_0_1"/>
<protein>
    <submittedName>
        <fullName evidence="1">Uncharacterized protein</fullName>
    </submittedName>
</protein>
<accession>W4K926</accession>